<keyword evidence="4" id="KW-0808">Transferase</keyword>
<evidence type="ECO:0000256" key="9">
    <source>
        <dbReference type="ARBA" id="ARBA00038162"/>
    </source>
</evidence>
<feature type="region of interest" description="Disordered" evidence="14">
    <location>
        <begin position="526"/>
        <end position="563"/>
    </location>
</feature>
<reference evidence="15" key="1">
    <citation type="journal article" date="2020" name="Cell">
        <title>Large-Scale Comparative Analyses of Tick Genomes Elucidate Their Genetic Diversity and Vector Capacities.</title>
        <authorList>
            <consortium name="Tick Genome and Microbiome Consortium (TIGMIC)"/>
            <person name="Jia N."/>
            <person name="Wang J."/>
            <person name="Shi W."/>
            <person name="Du L."/>
            <person name="Sun Y."/>
            <person name="Zhan W."/>
            <person name="Jiang J.F."/>
            <person name="Wang Q."/>
            <person name="Zhang B."/>
            <person name="Ji P."/>
            <person name="Bell-Sakyi L."/>
            <person name="Cui X.M."/>
            <person name="Yuan T.T."/>
            <person name="Jiang B.G."/>
            <person name="Yang W.F."/>
            <person name="Lam T.T."/>
            <person name="Chang Q.C."/>
            <person name="Ding S.J."/>
            <person name="Wang X.J."/>
            <person name="Zhu J.G."/>
            <person name="Ruan X.D."/>
            <person name="Zhao L."/>
            <person name="Wei J.T."/>
            <person name="Ye R.Z."/>
            <person name="Que T.C."/>
            <person name="Du C.H."/>
            <person name="Zhou Y.H."/>
            <person name="Cheng J.X."/>
            <person name="Dai P.F."/>
            <person name="Guo W.B."/>
            <person name="Han X.H."/>
            <person name="Huang E.J."/>
            <person name="Li L.F."/>
            <person name="Wei W."/>
            <person name="Gao Y.C."/>
            <person name="Liu J.Z."/>
            <person name="Shao H.Z."/>
            <person name="Wang X."/>
            <person name="Wang C.C."/>
            <person name="Yang T.C."/>
            <person name="Huo Q.B."/>
            <person name="Li W."/>
            <person name="Chen H.Y."/>
            <person name="Chen S.E."/>
            <person name="Zhou L.G."/>
            <person name="Ni X.B."/>
            <person name="Tian J.H."/>
            <person name="Sheng Y."/>
            <person name="Liu T."/>
            <person name="Pan Y.S."/>
            <person name="Xia L.Y."/>
            <person name="Li J."/>
            <person name="Zhao F."/>
            <person name="Cao W.C."/>
        </authorList>
    </citation>
    <scope>NUCLEOTIDE SEQUENCE</scope>
    <source>
        <strain evidence="15">Rmic-2018</strain>
    </source>
</reference>
<dbReference type="InterPro" id="IPR050587">
    <property type="entry name" value="GNT1/Glycosyltrans_8"/>
</dbReference>
<evidence type="ECO:0000256" key="8">
    <source>
        <dbReference type="ARBA" id="ARBA00023211"/>
    </source>
</evidence>
<keyword evidence="5" id="KW-0479">Metal-binding</keyword>
<comment type="catalytic activity">
    <reaction evidence="12">
        <text>L-tyrosyl-[glycogenin] + UDP-alpha-D-glucose = alpha-D-glucosyl-L-tyrosyl-[glycogenin] + UDP + H(+)</text>
        <dbReference type="Rhea" id="RHEA:23360"/>
        <dbReference type="Rhea" id="RHEA-COMP:14604"/>
        <dbReference type="Rhea" id="RHEA-COMP:14605"/>
        <dbReference type="ChEBI" id="CHEBI:15378"/>
        <dbReference type="ChEBI" id="CHEBI:46858"/>
        <dbReference type="ChEBI" id="CHEBI:58223"/>
        <dbReference type="ChEBI" id="CHEBI:58885"/>
        <dbReference type="ChEBI" id="CHEBI:140573"/>
        <dbReference type="EC" id="2.4.1.186"/>
    </reaction>
</comment>
<dbReference type="Proteomes" id="UP000821866">
    <property type="component" value="Chromosome 1"/>
</dbReference>
<keyword evidence="16" id="KW-1185">Reference proteome</keyword>
<dbReference type="InterPro" id="IPR029044">
    <property type="entry name" value="Nucleotide-diphossugar_trans"/>
</dbReference>
<comment type="function">
    <text evidence="13">Self-glucosylating initiator of glycogen synthesis. It catalyzes the formation of a short alpha (1,4)-glucosyl chain covalently attached via a glucose 1-O-tyrosyl linkage to internal tyrosine residues and these chains act as primers for the elongation reaction catalyzed by glycogen synthase.</text>
</comment>
<evidence type="ECO:0000256" key="4">
    <source>
        <dbReference type="ARBA" id="ARBA00022679"/>
    </source>
</evidence>
<proteinExistence type="inferred from homology"/>
<comment type="caution">
    <text evidence="15">The sequence shown here is derived from an EMBL/GenBank/DDBJ whole genome shotgun (WGS) entry which is preliminary data.</text>
</comment>
<accession>A0A9J6F906</accession>
<comment type="cofactor">
    <cofactor evidence="1">
        <name>Mn(2+)</name>
        <dbReference type="ChEBI" id="CHEBI:29035"/>
    </cofactor>
</comment>
<evidence type="ECO:0000256" key="5">
    <source>
        <dbReference type="ARBA" id="ARBA00022723"/>
    </source>
</evidence>
<feature type="region of interest" description="Disordered" evidence="14">
    <location>
        <begin position="1"/>
        <end position="100"/>
    </location>
</feature>
<dbReference type="VEuPathDB" id="VectorBase:LOC119186005"/>
<evidence type="ECO:0000313" key="15">
    <source>
        <dbReference type="EMBL" id="KAH8042865.1"/>
    </source>
</evidence>
<dbReference type="GO" id="GO:0005978">
    <property type="term" value="P:glycogen biosynthetic process"/>
    <property type="evidence" value="ECO:0007669"/>
    <property type="project" value="UniProtKB-KW"/>
</dbReference>
<dbReference type="EC" id="2.4.1.186" evidence="10"/>
<reference evidence="15" key="2">
    <citation type="submission" date="2021-09" db="EMBL/GenBank/DDBJ databases">
        <authorList>
            <person name="Jia N."/>
            <person name="Wang J."/>
            <person name="Shi W."/>
            <person name="Du L."/>
            <person name="Sun Y."/>
            <person name="Zhan W."/>
            <person name="Jiang J."/>
            <person name="Wang Q."/>
            <person name="Zhang B."/>
            <person name="Ji P."/>
            <person name="Sakyi L.B."/>
            <person name="Cui X."/>
            <person name="Yuan T."/>
            <person name="Jiang B."/>
            <person name="Yang W."/>
            <person name="Lam T.T.-Y."/>
            <person name="Chang Q."/>
            <person name="Ding S."/>
            <person name="Wang X."/>
            <person name="Zhu J."/>
            <person name="Ruan X."/>
            <person name="Zhao L."/>
            <person name="Wei J."/>
            <person name="Que T."/>
            <person name="Du C."/>
            <person name="Cheng J."/>
            <person name="Dai P."/>
            <person name="Han X."/>
            <person name="Huang E."/>
            <person name="Gao Y."/>
            <person name="Liu J."/>
            <person name="Shao H."/>
            <person name="Ye R."/>
            <person name="Li L."/>
            <person name="Wei W."/>
            <person name="Wang X."/>
            <person name="Wang C."/>
            <person name="Huo Q."/>
            <person name="Li W."/>
            <person name="Guo W."/>
            <person name="Chen H."/>
            <person name="Chen S."/>
            <person name="Zhou L."/>
            <person name="Zhou L."/>
            <person name="Ni X."/>
            <person name="Tian J."/>
            <person name="Zhou Y."/>
            <person name="Sheng Y."/>
            <person name="Liu T."/>
            <person name="Pan Y."/>
            <person name="Xia L."/>
            <person name="Li J."/>
            <person name="Zhao F."/>
            <person name="Cao W."/>
        </authorList>
    </citation>
    <scope>NUCLEOTIDE SEQUENCE</scope>
    <source>
        <strain evidence="15">Rmic-2018</strain>
        <tissue evidence="15">Larvae</tissue>
    </source>
</reference>
<evidence type="ECO:0000256" key="12">
    <source>
        <dbReference type="ARBA" id="ARBA00052293"/>
    </source>
</evidence>
<dbReference type="FunFam" id="3.90.550.10:FF:000092">
    <property type="entry name" value="Glycogenin 2"/>
    <property type="match status" value="1"/>
</dbReference>
<gene>
    <name evidence="15" type="ORF">HPB51_026130</name>
</gene>
<keyword evidence="6" id="KW-0320">Glycogen biosynthesis</keyword>
<dbReference type="GO" id="GO:0046872">
    <property type="term" value="F:metal ion binding"/>
    <property type="evidence" value="ECO:0007669"/>
    <property type="project" value="UniProtKB-KW"/>
</dbReference>
<evidence type="ECO:0000256" key="7">
    <source>
        <dbReference type="ARBA" id="ARBA00023180"/>
    </source>
</evidence>
<dbReference type="InterPro" id="IPR002495">
    <property type="entry name" value="Glyco_trans_8"/>
</dbReference>
<protein>
    <recommendedName>
        <fullName evidence="10">glycogenin glucosyltransferase</fullName>
        <ecNumber evidence="10">2.4.1.186</ecNumber>
    </recommendedName>
</protein>
<dbReference type="GO" id="GO:0005737">
    <property type="term" value="C:cytoplasm"/>
    <property type="evidence" value="ECO:0007669"/>
    <property type="project" value="UniProtKB-SubCell"/>
</dbReference>
<evidence type="ECO:0000256" key="13">
    <source>
        <dbReference type="ARBA" id="ARBA00057883"/>
    </source>
</evidence>
<evidence type="ECO:0000256" key="6">
    <source>
        <dbReference type="ARBA" id="ARBA00023056"/>
    </source>
</evidence>
<evidence type="ECO:0000256" key="1">
    <source>
        <dbReference type="ARBA" id="ARBA00001936"/>
    </source>
</evidence>
<sequence length="563" mass="62213">MPRRKEYLNPGSASAIPYSTKTYLERSASSVQQSRRGLQQDTNVAGGSTAPTALRVLTQPPQTDVEGDCDSESAHEAAPSDEPQPSVGAEMTDEPQGDLGSFSSDDLLALTVNFVLEFGIPWKGVEALQKLIMHILERHDIPVTKYLFKKSVGAEIKAARLHFYCENCMTLLAVTSGDLAARNAVRVTCTVCGQRNSGPQMLRDGHFFITLPIAKLLSSLLAENDASTALHERLNSINEMTDEAYVTLATDDTYSLGALVLAHSLKRVHTSRQLVILVTSAVTTQMRSLLAQAFDLVEEVNLLDSRDPANLALLNRPELGVTFTKLHCWRLVQFKKCVFMDSDTLVLQNCDELFSKEELSAVPDVGWPDCFNSGVFVFVPSEATYNALITFAGEHGSFDGKFGKDVKIVHFLGPVKPWHHTFNLLTGQVQPHGSSQHMFDHLQFWWELFMTHIQPKLFPECAGLAGEMSKLTIKTAEELQRTHTDLTVYGGSEARQYAWERGQIDYMGEDAFANIQKKLDTAMTAPVEPTIAEGTYQEKKAGDKQASSTRTPPSAKSKKHSKK</sequence>
<comment type="subcellular location">
    <subcellularLocation>
        <location evidence="2">Cytoplasm</location>
    </subcellularLocation>
</comment>
<evidence type="ECO:0000256" key="2">
    <source>
        <dbReference type="ARBA" id="ARBA00004496"/>
    </source>
</evidence>
<evidence type="ECO:0000256" key="10">
    <source>
        <dbReference type="ARBA" id="ARBA00038934"/>
    </source>
</evidence>
<evidence type="ECO:0000256" key="3">
    <source>
        <dbReference type="ARBA" id="ARBA00022490"/>
    </source>
</evidence>
<dbReference type="AlphaFoldDB" id="A0A9J6F906"/>
<feature type="compositionally biased region" description="Polar residues" evidence="14">
    <location>
        <begin position="17"/>
        <end position="51"/>
    </location>
</feature>
<name>A0A9J6F906_RHIMP</name>
<evidence type="ECO:0000313" key="16">
    <source>
        <dbReference type="Proteomes" id="UP000821866"/>
    </source>
</evidence>
<dbReference type="PANTHER" id="PTHR11183">
    <property type="entry name" value="GLYCOGENIN SUBFAMILY MEMBER"/>
    <property type="match status" value="1"/>
</dbReference>
<evidence type="ECO:0000256" key="14">
    <source>
        <dbReference type="SAM" id="MobiDB-lite"/>
    </source>
</evidence>
<keyword evidence="3" id="KW-0963">Cytoplasm</keyword>
<comment type="similarity">
    <text evidence="9">Belongs to the glycosyltransferase 8 family. Glycogenin subfamily.</text>
</comment>
<dbReference type="CDD" id="cd02537">
    <property type="entry name" value="GT8_Glycogenin"/>
    <property type="match status" value="1"/>
</dbReference>
<dbReference type="Pfam" id="PF01501">
    <property type="entry name" value="Glyco_transf_8"/>
    <property type="match status" value="1"/>
</dbReference>
<keyword evidence="8" id="KW-0464">Manganese</keyword>
<dbReference type="EMBL" id="JABSTU010000001">
    <property type="protein sequence ID" value="KAH8042865.1"/>
    <property type="molecule type" value="Genomic_DNA"/>
</dbReference>
<dbReference type="GO" id="GO:0008466">
    <property type="term" value="F:glycogenin glucosyltransferase activity"/>
    <property type="evidence" value="ECO:0007669"/>
    <property type="project" value="UniProtKB-EC"/>
</dbReference>
<dbReference type="SUPFAM" id="SSF53448">
    <property type="entry name" value="Nucleotide-diphospho-sugar transferases"/>
    <property type="match status" value="1"/>
</dbReference>
<evidence type="ECO:0000256" key="11">
    <source>
        <dbReference type="ARBA" id="ARBA00050886"/>
    </source>
</evidence>
<dbReference type="Gene3D" id="3.90.550.10">
    <property type="entry name" value="Spore Coat Polysaccharide Biosynthesis Protein SpsA, Chain A"/>
    <property type="match status" value="2"/>
</dbReference>
<keyword evidence="7" id="KW-0325">Glycoprotein</keyword>
<organism evidence="15 16">
    <name type="scientific">Rhipicephalus microplus</name>
    <name type="common">Cattle tick</name>
    <name type="synonym">Boophilus microplus</name>
    <dbReference type="NCBI Taxonomy" id="6941"/>
    <lineage>
        <taxon>Eukaryota</taxon>
        <taxon>Metazoa</taxon>
        <taxon>Ecdysozoa</taxon>
        <taxon>Arthropoda</taxon>
        <taxon>Chelicerata</taxon>
        <taxon>Arachnida</taxon>
        <taxon>Acari</taxon>
        <taxon>Parasitiformes</taxon>
        <taxon>Ixodida</taxon>
        <taxon>Ixodoidea</taxon>
        <taxon>Ixodidae</taxon>
        <taxon>Rhipicephalinae</taxon>
        <taxon>Rhipicephalus</taxon>
        <taxon>Boophilus</taxon>
    </lineage>
</organism>
<comment type="catalytic activity">
    <reaction evidence="11">
        <text>[1,4-alpha-D-glucosyl](n)-L-tyrosyl-[glycogenin] + UDP-alpha-D-glucose = [1,4-alpha-D-glucosyl](n+1)-L-tyrosyl-[glycogenin] + UDP + H(+)</text>
        <dbReference type="Rhea" id="RHEA:56560"/>
        <dbReference type="Rhea" id="RHEA-COMP:14606"/>
        <dbReference type="Rhea" id="RHEA-COMP:14607"/>
        <dbReference type="ChEBI" id="CHEBI:15378"/>
        <dbReference type="ChEBI" id="CHEBI:58223"/>
        <dbReference type="ChEBI" id="CHEBI:58885"/>
        <dbReference type="ChEBI" id="CHEBI:140574"/>
        <dbReference type="EC" id="2.4.1.186"/>
    </reaction>
</comment>